<dbReference type="OrthoDB" id="9799627at2"/>
<dbReference type="AlphaFoldDB" id="A0A098YN73"/>
<evidence type="ECO:0000313" key="1">
    <source>
        <dbReference type="EMBL" id="KGI20717.1"/>
    </source>
</evidence>
<gene>
    <name evidence="1" type="ORF">HMPREF9304_14430</name>
</gene>
<proteinExistence type="predicted"/>
<dbReference type="Proteomes" id="UP000029723">
    <property type="component" value="Unassembled WGS sequence"/>
</dbReference>
<sequence>MKHQHIIAIRRDYIYSLEAEQKDRDILVAVIQQLGGDIRMVDELKLTAQDEADIYLSMGRHPATLALLRACEKRGALVINCPDAVELCARKKVAQVMRENHIPMPPQRGKHGYWLKRGDSKAQLDSDVVYCKDENELAARKEEWRQRGICSSIESAHVEGDLIKFYGIGQHFFKWFYRSVKTEGYDFDANLLQAEAVRLARIIGIDVYGGDCVVNREGEISIIDFNDWPSFAACKEEAAQAIAQLVKQKWEDLRNC</sequence>
<organism evidence="1 2">
    <name type="scientific">Hoylesella timonensis S9-PR14</name>
    <dbReference type="NCBI Taxonomy" id="1401062"/>
    <lineage>
        <taxon>Bacteria</taxon>
        <taxon>Pseudomonadati</taxon>
        <taxon>Bacteroidota</taxon>
        <taxon>Bacteroidia</taxon>
        <taxon>Bacteroidales</taxon>
        <taxon>Prevotellaceae</taxon>
        <taxon>Hoylesella</taxon>
    </lineage>
</organism>
<accession>A0A098YN73</accession>
<protein>
    <recommendedName>
        <fullName evidence="3">ATP-grasp domain-containing protein</fullName>
    </recommendedName>
</protein>
<reference evidence="1 2" key="1">
    <citation type="submission" date="2014-07" db="EMBL/GenBank/DDBJ databases">
        <authorList>
            <person name="McCorrison J."/>
            <person name="Sanka R."/>
            <person name="Torralba M."/>
            <person name="Gillis M."/>
            <person name="Haft D.H."/>
            <person name="Methe B."/>
            <person name="Sutton G."/>
            <person name="Nelson K.E."/>
        </authorList>
    </citation>
    <scope>NUCLEOTIDE SEQUENCE [LARGE SCALE GENOMIC DNA]</scope>
    <source>
        <strain evidence="1 2">S9-PR14</strain>
    </source>
</reference>
<dbReference type="RefSeq" id="WP_008126121.1">
    <property type="nucleotide sequence ID" value="NZ_JRPQ01000279.1"/>
</dbReference>
<dbReference type="EMBL" id="JRPQ01000279">
    <property type="protein sequence ID" value="KGI20717.1"/>
    <property type="molecule type" value="Genomic_DNA"/>
</dbReference>
<evidence type="ECO:0000313" key="2">
    <source>
        <dbReference type="Proteomes" id="UP000029723"/>
    </source>
</evidence>
<dbReference type="Gene3D" id="3.30.470.20">
    <property type="entry name" value="ATP-grasp fold, B domain"/>
    <property type="match status" value="1"/>
</dbReference>
<evidence type="ECO:0008006" key="3">
    <source>
        <dbReference type="Google" id="ProtNLM"/>
    </source>
</evidence>
<comment type="caution">
    <text evidence="1">The sequence shown here is derived from an EMBL/GenBank/DDBJ whole genome shotgun (WGS) entry which is preliminary data.</text>
</comment>
<name>A0A098YN73_9BACT</name>